<comment type="caution">
    <text evidence="2">The sequence shown here is derived from an EMBL/GenBank/DDBJ whole genome shotgun (WGS) entry which is preliminary data.</text>
</comment>
<dbReference type="AlphaFoldDB" id="A0A7C9QUY8"/>
<name>A0A7C9QUY8_9PROT</name>
<evidence type="ECO:0000313" key="3">
    <source>
        <dbReference type="Proteomes" id="UP000480684"/>
    </source>
</evidence>
<proteinExistence type="predicted"/>
<organism evidence="2 3">
    <name type="scientific">Magnetospirillum aberrantis SpK</name>
    <dbReference type="NCBI Taxonomy" id="908842"/>
    <lineage>
        <taxon>Bacteria</taxon>
        <taxon>Pseudomonadati</taxon>
        <taxon>Pseudomonadota</taxon>
        <taxon>Alphaproteobacteria</taxon>
        <taxon>Rhodospirillales</taxon>
        <taxon>Rhodospirillaceae</taxon>
        <taxon>Magnetospirillum</taxon>
    </lineage>
</organism>
<dbReference type="Proteomes" id="UP000480684">
    <property type="component" value="Unassembled WGS sequence"/>
</dbReference>
<evidence type="ECO:0000259" key="1">
    <source>
        <dbReference type="Pfam" id="PF25181"/>
    </source>
</evidence>
<dbReference type="InterPro" id="IPR057447">
    <property type="entry name" value="Bbp19-like_phage"/>
</dbReference>
<dbReference type="EMBL" id="JAAIYP010000038">
    <property type="protein sequence ID" value="NFV80801.1"/>
    <property type="molecule type" value="Genomic_DNA"/>
</dbReference>
<reference evidence="2 3" key="1">
    <citation type="submission" date="2020-02" db="EMBL/GenBank/DDBJ databases">
        <authorList>
            <person name="Dziuba M."/>
            <person name="Kuznetsov B."/>
            <person name="Mardanov A."/>
            <person name="Ravin N."/>
            <person name="Grouzdev D."/>
        </authorList>
    </citation>
    <scope>NUCLEOTIDE SEQUENCE [LARGE SCALE GENOMIC DNA]</scope>
    <source>
        <strain evidence="2 3">SpK</strain>
    </source>
</reference>
<sequence>MDDGRRLGLARIFARMFRGADGEAALAYLTQLTTERCLGPDASDAALRCLEGQRQLVLHLQTLIRTGRQGGPIV</sequence>
<keyword evidence="3" id="KW-1185">Reference proteome</keyword>
<evidence type="ECO:0000313" key="2">
    <source>
        <dbReference type="EMBL" id="NFV80801.1"/>
    </source>
</evidence>
<protein>
    <recommendedName>
        <fullName evidence="1">Bbp19-like phage domain-containing protein</fullName>
    </recommendedName>
</protein>
<feature type="domain" description="Bbp19-like phage" evidence="1">
    <location>
        <begin position="13"/>
        <end position="64"/>
    </location>
</feature>
<dbReference type="Pfam" id="PF25181">
    <property type="entry name" value="Phage_Bbp19"/>
    <property type="match status" value="1"/>
</dbReference>
<gene>
    <name evidence="2" type="ORF">G4223_11840</name>
</gene>
<accession>A0A7C9QUY8</accession>